<gene>
    <name evidence="2" type="ORF">CEURO_LOCUS6142</name>
</gene>
<dbReference type="PANTHER" id="PTHR33740">
    <property type="entry name" value="GPI-ANCHORED ADHESIN-LIKE PROTEIN"/>
    <property type="match status" value="1"/>
</dbReference>
<sequence length="732" mass="80902">MQGSDNQETNAVIYNDPLLHPENHDDSNTGHSFNHNLSASSDVGVSDSFSHSSFGSKDTSFAARDPGSVNEQYGPFGANFDDTHAIHVLHRSSLTNPSMDQQEGVSDLDEPVNSQSASTVESMVENVNIQNMVEVPDEGDNLISEARGSSGTVLEVTVMNQYSKELKENIYNDNKASELSYNSSISEETFPSAGIPAPSSVSAALHTLPGKVLVPAVIDQIHGQALAALQDLKVIEDDVRPGDLCTRREYARWLVASSCALSRSTVSKIYPAMYIENVTELAFDDVTIEDPDFPCIQGLAEAGLISSKLSRRDTQSSADGDQSPLFFSPDSPLSRQDLLSWKMALEKRLLPLVDQKTLKQLSGFIDIEKIHPDAWPAVAADLASGEQGIIALAFGYTRLFQPDKPVTKAQAAIALATGEAHDIVAEELARIDADYMAEEAVTAQKALIAEVEKEVNAIYEKELLLEREKNDAVQKMAEDVRQELERIQAEWEEENLSLLKERAAIDSEMEVFSRLRSEVQEQLHTLMTNNLEISYDKERLKKLREDADLESQAISRLQYELEVERKALSMARAWAEDEAKRARDQANALKVARDRWEKHGIKVVVDDDLQEEANTTPAMWPGAGEQLSIEGTVSRAENLEDSLRGMADSAMGKSRDTIHKIMEKILLYISIARELAQRGLREAVMVKDSATKKICNSLHSVEHRAAGFGEGVKRFAGDCKEGVEKISHRFKT</sequence>
<feature type="coiled-coil region" evidence="1">
    <location>
        <begin position="448"/>
        <end position="501"/>
    </location>
</feature>
<comment type="caution">
    <text evidence="2">The sequence shown here is derived from an EMBL/GenBank/DDBJ whole genome shotgun (WGS) entry which is preliminary data.</text>
</comment>
<evidence type="ECO:0000256" key="1">
    <source>
        <dbReference type="SAM" id="Coils"/>
    </source>
</evidence>
<keyword evidence="3" id="KW-1185">Reference proteome</keyword>
<keyword evidence="1" id="KW-0175">Coiled coil</keyword>
<proteinExistence type="predicted"/>
<accession>A0A9P1E3T4</accession>
<dbReference type="OrthoDB" id="2020668at2759"/>
<feature type="coiled-coil region" evidence="1">
    <location>
        <begin position="540"/>
        <end position="599"/>
    </location>
</feature>
<dbReference type="AlphaFoldDB" id="A0A9P1E3T4"/>
<dbReference type="Proteomes" id="UP001152484">
    <property type="component" value="Unassembled WGS sequence"/>
</dbReference>
<name>A0A9P1E3T4_CUSEU</name>
<protein>
    <recommendedName>
        <fullName evidence="4">SLH domain-containing protein</fullName>
    </recommendedName>
</protein>
<organism evidence="2 3">
    <name type="scientific">Cuscuta europaea</name>
    <name type="common">European dodder</name>
    <dbReference type="NCBI Taxonomy" id="41803"/>
    <lineage>
        <taxon>Eukaryota</taxon>
        <taxon>Viridiplantae</taxon>
        <taxon>Streptophyta</taxon>
        <taxon>Embryophyta</taxon>
        <taxon>Tracheophyta</taxon>
        <taxon>Spermatophyta</taxon>
        <taxon>Magnoliopsida</taxon>
        <taxon>eudicotyledons</taxon>
        <taxon>Gunneridae</taxon>
        <taxon>Pentapetalae</taxon>
        <taxon>asterids</taxon>
        <taxon>lamiids</taxon>
        <taxon>Solanales</taxon>
        <taxon>Convolvulaceae</taxon>
        <taxon>Cuscuteae</taxon>
        <taxon>Cuscuta</taxon>
        <taxon>Cuscuta subgen. Cuscuta</taxon>
    </lineage>
</organism>
<dbReference type="PANTHER" id="PTHR33740:SF3">
    <property type="entry name" value="GPI-ANCHORED ADHESIN-LIKE PROTEIN"/>
    <property type="match status" value="1"/>
</dbReference>
<evidence type="ECO:0000313" key="3">
    <source>
        <dbReference type="Proteomes" id="UP001152484"/>
    </source>
</evidence>
<reference evidence="2" key="1">
    <citation type="submission" date="2022-07" db="EMBL/GenBank/DDBJ databases">
        <authorList>
            <person name="Macas J."/>
            <person name="Novak P."/>
            <person name="Neumann P."/>
        </authorList>
    </citation>
    <scope>NUCLEOTIDE SEQUENCE</scope>
</reference>
<dbReference type="EMBL" id="CAMAPE010000010">
    <property type="protein sequence ID" value="CAH9076999.1"/>
    <property type="molecule type" value="Genomic_DNA"/>
</dbReference>
<evidence type="ECO:0008006" key="4">
    <source>
        <dbReference type="Google" id="ProtNLM"/>
    </source>
</evidence>
<evidence type="ECO:0000313" key="2">
    <source>
        <dbReference type="EMBL" id="CAH9076999.1"/>
    </source>
</evidence>